<evidence type="ECO:0000256" key="2">
    <source>
        <dbReference type="ARBA" id="ARBA00022823"/>
    </source>
</evidence>
<dbReference type="InterPro" id="IPR017453">
    <property type="entry name" value="GCV_H_sub"/>
</dbReference>
<comment type="subunit">
    <text evidence="3">The glycine cleavage system is composed of four proteins: P, T, L and H.</text>
</comment>
<evidence type="ECO:0000256" key="3">
    <source>
        <dbReference type="HAMAP-Rule" id="MF_00272"/>
    </source>
</evidence>
<dbReference type="Pfam" id="PF01597">
    <property type="entry name" value="GCV_H"/>
    <property type="match status" value="1"/>
</dbReference>
<dbReference type="NCBIfam" id="NF002270">
    <property type="entry name" value="PRK01202.1"/>
    <property type="match status" value="1"/>
</dbReference>
<dbReference type="InterPro" id="IPR011053">
    <property type="entry name" value="Single_hybrid_motif"/>
</dbReference>
<accession>A0A7C1JYZ9</accession>
<dbReference type="InterPro" id="IPR003016">
    <property type="entry name" value="2-oxoA_DH_lipoyl-BS"/>
</dbReference>
<comment type="cofactor">
    <cofactor evidence="3">
        <name>(R)-lipoate</name>
        <dbReference type="ChEBI" id="CHEBI:83088"/>
    </cofactor>
    <text evidence="3">Binds 1 lipoyl cofactor covalently.</text>
</comment>
<dbReference type="GO" id="GO:0019464">
    <property type="term" value="P:glycine decarboxylation via glycine cleavage system"/>
    <property type="evidence" value="ECO:0007669"/>
    <property type="project" value="UniProtKB-UniRule"/>
</dbReference>
<sequence length="132" mass="14673">MAKYKLDKSVKYGKTHEWVRIEEGVAVIGISDYAQDALSDVVYVDLPEVGDVVTAGQQAATVESVKAAEDVYAPVSGEVIEVNTALEDTPEIINERPYDAWFFKVKPTDALERELAALMDPEAYDKYVEELE</sequence>
<evidence type="ECO:0000256" key="4">
    <source>
        <dbReference type="PIRSR" id="PIRSR617453-50"/>
    </source>
</evidence>
<feature type="modified residue" description="N6-lipoyllysine" evidence="3 4">
    <location>
        <position position="66"/>
    </location>
</feature>
<evidence type="ECO:0000313" key="6">
    <source>
        <dbReference type="EMBL" id="HDX32550.1"/>
    </source>
</evidence>
<protein>
    <recommendedName>
        <fullName evidence="3">Glycine cleavage system H protein</fullName>
    </recommendedName>
</protein>
<dbReference type="PROSITE" id="PS00189">
    <property type="entry name" value="LIPOYL"/>
    <property type="match status" value="1"/>
</dbReference>
<dbReference type="GO" id="GO:0009249">
    <property type="term" value="P:protein lipoylation"/>
    <property type="evidence" value="ECO:0007669"/>
    <property type="project" value="TreeGrafter"/>
</dbReference>
<dbReference type="Gene3D" id="2.40.50.100">
    <property type="match status" value="1"/>
</dbReference>
<comment type="function">
    <text evidence="3">The glycine cleavage system catalyzes the degradation of glycine. The H protein shuttles the methylamine group of glycine from the P protein to the T protein.</text>
</comment>
<dbReference type="GO" id="GO:0005960">
    <property type="term" value="C:glycine cleavage complex"/>
    <property type="evidence" value="ECO:0007669"/>
    <property type="project" value="InterPro"/>
</dbReference>
<dbReference type="PANTHER" id="PTHR11715:SF3">
    <property type="entry name" value="GLYCINE CLEAVAGE SYSTEM H PROTEIN-RELATED"/>
    <property type="match status" value="1"/>
</dbReference>
<dbReference type="InterPro" id="IPR000089">
    <property type="entry name" value="Biotin_lipoyl"/>
</dbReference>
<name>A0A7C1JYZ9_9CHLR</name>
<dbReference type="SUPFAM" id="SSF51230">
    <property type="entry name" value="Single hybrid motif"/>
    <property type="match status" value="1"/>
</dbReference>
<dbReference type="NCBIfam" id="TIGR00527">
    <property type="entry name" value="gcvH"/>
    <property type="match status" value="1"/>
</dbReference>
<dbReference type="EMBL" id="DSMG01000142">
    <property type="protein sequence ID" value="HDX32550.1"/>
    <property type="molecule type" value="Genomic_DNA"/>
</dbReference>
<dbReference type="CDD" id="cd06848">
    <property type="entry name" value="GCS_H"/>
    <property type="match status" value="1"/>
</dbReference>
<dbReference type="PANTHER" id="PTHR11715">
    <property type="entry name" value="GLYCINE CLEAVAGE SYSTEM H PROTEIN"/>
    <property type="match status" value="1"/>
</dbReference>
<dbReference type="PROSITE" id="PS50968">
    <property type="entry name" value="BIOTINYL_LIPOYL"/>
    <property type="match status" value="1"/>
</dbReference>
<evidence type="ECO:0000259" key="5">
    <source>
        <dbReference type="PROSITE" id="PS50968"/>
    </source>
</evidence>
<dbReference type="HAMAP" id="MF_00272">
    <property type="entry name" value="GcvH"/>
    <property type="match status" value="1"/>
</dbReference>
<keyword evidence="2 3" id="KW-0450">Lipoyl</keyword>
<dbReference type="InterPro" id="IPR033753">
    <property type="entry name" value="GCV_H/Fam206"/>
</dbReference>
<dbReference type="GO" id="GO:0005829">
    <property type="term" value="C:cytosol"/>
    <property type="evidence" value="ECO:0007669"/>
    <property type="project" value="TreeGrafter"/>
</dbReference>
<organism evidence="6">
    <name type="scientific">Caldilinea aerophila</name>
    <dbReference type="NCBI Taxonomy" id="133453"/>
    <lineage>
        <taxon>Bacteria</taxon>
        <taxon>Bacillati</taxon>
        <taxon>Chloroflexota</taxon>
        <taxon>Caldilineae</taxon>
        <taxon>Caldilineales</taxon>
        <taxon>Caldilineaceae</taxon>
        <taxon>Caldilinea</taxon>
    </lineage>
</organism>
<comment type="similarity">
    <text evidence="1 3">Belongs to the GcvH family.</text>
</comment>
<comment type="caution">
    <text evidence="6">The sequence shown here is derived from an EMBL/GenBank/DDBJ whole genome shotgun (WGS) entry which is preliminary data.</text>
</comment>
<gene>
    <name evidence="3 6" type="primary">gcvH</name>
    <name evidence="6" type="ORF">ENQ20_13840</name>
</gene>
<dbReference type="AlphaFoldDB" id="A0A7C1JYZ9"/>
<reference evidence="6" key="1">
    <citation type="journal article" date="2020" name="mSystems">
        <title>Genome- and Community-Level Interaction Insights into Carbon Utilization and Element Cycling Functions of Hydrothermarchaeota in Hydrothermal Sediment.</title>
        <authorList>
            <person name="Zhou Z."/>
            <person name="Liu Y."/>
            <person name="Xu W."/>
            <person name="Pan J."/>
            <person name="Luo Z.H."/>
            <person name="Li M."/>
        </authorList>
    </citation>
    <scope>NUCLEOTIDE SEQUENCE [LARGE SCALE GENOMIC DNA]</scope>
    <source>
        <strain evidence="6">SpSt-289</strain>
    </source>
</reference>
<proteinExistence type="inferred from homology"/>
<feature type="domain" description="Lipoyl-binding" evidence="5">
    <location>
        <begin position="25"/>
        <end position="106"/>
    </location>
</feature>
<dbReference type="InterPro" id="IPR002930">
    <property type="entry name" value="GCV_H"/>
</dbReference>
<evidence type="ECO:0000256" key="1">
    <source>
        <dbReference type="ARBA" id="ARBA00009249"/>
    </source>
</evidence>